<dbReference type="Pfam" id="PF11446">
    <property type="entry name" value="DUF2897"/>
    <property type="match status" value="1"/>
</dbReference>
<evidence type="ECO:0000313" key="5">
    <source>
        <dbReference type="Proteomes" id="UP000191116"/>
    </source>
</evidence>
<keyword evidence="2" id="KW-1133">Transmembrane helix</keyword>
<keyword evidence="2" id="KW-0472">Membrane</keyword>
<dbReference type="RefSeq" id="WP_080172819.1">
    <property type="nucleotide sequence ID" value="NZ_AP024854.1"/>
</dbReference>
<dbReference type="AlphaFoldDB" id="A0A1T4JUV2"/>
<evidence type="ECO:0000313" key="6">
    <source>
        <dbReference type="Proteomes" id="UP001306119"/>
    </source>
</evidence>
<reference evidence="3 6" key="2">
    <citation type="submission" date="2024-01" db="EMBL/GenBank/DDBJ databases">
        <title>Active colonisers of the gastrointestinal tract of Atlantic salmon farmed in a warm water region.</title>
        <authorList>
            <person name="Bowman J.P."/>
        </authorList>
    </citation>
    <scope>NUCLEOTIDE SEQUENCE [LARGE SCALE GENOMIC DNA]</scope>
    <source>
        <strain evidence="3 6">S3MW1</strain>
    </source>
</reference>
<dbReference type="EMBL" id="JAYXUG010000020">
    <property type="protein sequence ID" value="MEC6833501.1"/>
    <property type="molecule type" value="Genomic_DNA"/>
</dbReference>
<dbReference type="Proteomes" id="UP000191116">
    <property type="component" value="Unassembled WGS sequence"/>
</dbReference>
<evidence type="ECO:0000256" key="2">
    <source>
        <dbReference type="SAM" id="Phobius"/>
    </source>
</evidence>
<organism evidence="4 5">
    <name type="scientific">Photobacterium toruni</name>
    <dbReference type="NCBI Taxonomy" id="1935446"/>
    <lineage>
        <taxon>Bacteria</taxon>
        <taxon>Pseudomonadati</taxon>
        <taxon>Pseudomonadota</taxon>
        <taxon>Gammaproteobacteria</taxon>
        <taxon>Vibrionales</taxon>
        <taxon>Vibrionaceae</taxon>
        <taxon>Photobacterium</taxon>
    </lineage>
</organism>
<name>A0A1T4JUV2_9GAMM</name>
<evidence type="ECO:0000313" key="3">
    <source>
        <dbReference type="EMBL" id="MEC6833501.1"/>
    </source>
</evidence>
<gene>
    <name evidence="4" type="ORF">CZ814_00055</name>
    <name evidence="3" type="ORF">VXS06_17195</name>
</gene>
<dbReference type="Proteomes" id="UP001306119">
    <property type="component" value="Unassembled WGS sequence"/>
</dbReference>
<feature type="region of interest" description="Disordered" evidence="1">
    <location>
        <begin position="35"/>
        <end position="70"/>
    </location>
</feature>
<dbReference type="InterPro" id="IPR021550">
    <property type="entry name" value="DUF2897"/>
</dbReference>
<dbReference type="EMBL" id="FUWP01000001">
    <property type="protein sequence ID" value="SJZ33914.1"/>
    <property type="molecule type" value="Genomic_DNA"/>
</dbReference>
<sequence length="70" mass="8105">MEWFFNPWVICVIIIAVIASNIAALKYTAYMRTGLKKRHPPQPPQEDPQQSEHSDKSNNYNSNNTQDKND</sequence>
<keyword evidence="2" id="KW-0812">Transmembrane</keyword>
<feature type="transmembrane region" description="Helical" evidence="2">
    <location>
        <begin position="6"/>
        <end position="29"/>
    </location>
</feature>
<protein>
    <submittedName>
        <fullName evidence="3">DUF2897 family protein</fullName>
    </submittedName>
</protein>
<feature type="compositionally biased region" description="Polar residues" evidence="1">
    <location>
        <begin position="57"/>
        <end position="70"/>
    </location>
</feature>
<reference evidence="4 5" key="1">
    <citation type="submission" date="2017-02" db="EMBL/GenBank/DDBJ databases">
        <authorList>
            <person name="Peterson S.W."/>
        </authorList>
    </citation>
    <scope>NUCLEOTIDE SEQUENCE [LARGE SCALE GENOMIC DNA]</scope>
    <source>
        <strain evidence="4 5">CECT 9189</strain>
    </source>
</reference>
<keyword evidence="6" id="KW-1185">Reference proteome</keyword>
<evidence type="ECO:0000313" key="4">
    <source>
        <dbReference type="EMBL" id="SJZ33914.1"/>
    </source>
</evidence>
<evidence type="ECO:0000256" key="1">
    <source>
        <dbReference type="SAM" id="MobiDB-lite"/>
    </source>
</evidence>
<accession>A0A1T4JUV2</accession>
<proteinExistence type="predicted"/>